<reference evidence="1" key="1">
    <citation type="journal article" date="2020" name="Phytopathology">
        <title>Genome sequence and comparative analysis of Colletotrichum gloeosporioides isolated from Liriodendron leaves.</title>
        <authorList>
            <person name="Fu F.F."/>
            <person name="Hao Z."/>
            <person name="Wang P."/>
            <person name="Lu Y."/>
            <person name="Xue L.J."/>
            <person name="Wei G."/>
            <person name="Tian Y."/>
            <person name="Baishi H."/>
            <person name="Xu H."/>
            <person name="Shi J."/>
            <person name="Cheng T."/>
            <person name="Wang G."/>
            <person name="Yi Y."/>
            <person name="Chen J."/>
        </authorList>
    </citation>
    <scope>NUCLEOTIDE SEQUENCE</scope>
    <source>
        <strain evidence="1">Lc1</strain>
    </source>
</reference>
<dbReference type="EMBL" id="WVTB01000101">
    <property type="protein sequence ID" value="KAF3798214.1"/>
    <property type="molecule type" value="Genomic_DNA"/>
</dbReference>
<dbReference type="Proteomes" id="UP000613401">
    <property type="component" value="Unassembled WGS sequence"/>
</dbReference>
<keyword evidence="2" id="KW-1185">Reference proteome</keyword>
<gene>
    <name evidence="1" type="ORF">GCG54_00010561</name>
</gene>
<dbReference type="AlphaFoldDB" id="A0A8H4FEN1"/>
<protein>
    <submittedName>
        <fullName evidence="1">Uncharacterized protein</fullName>
    </submittedName>
</protein>
<dbReference type="GeneID" id="69017689"/>
<accession>A0A8H4FEN1</accession>
<name>A0A8H4FEN1_COLGL</name>
<organism evidence="1 2">
    <name type="scientific">Colletotrichum gloeosporioides</name>
    <name type="common">Anthracnose fungus</name>
    <name type="synonym">Glomerella cingulata</name>
    <dbReference type="NCBI Taxonomy" id="474922"/>
    <lineage>
        <taxon>Eukaryota</taxon>
        <taxon>Fungi</taxon>
        <taxon>Dikarya</taxon>
        <taxon>Ascomycota</taxon>
        <taxon>Pezizomycotina</taxon>
        <taxon>Sordariomycetes</taxon>
        <taxon>Hypocreomycetidae</taxon>
        <taxon>Glomerellales</taxon>
        <taxon>Glomerellaceae</taxon>
        <taxon>Colletotrichum</taxon>
        <taxon>Colletotrichum gloeosporioides species complex</taxon>
    </lineage>
</organism>
<proteinExistence type="predicted"/>
<sequence>MHCSTENIHWPSDSLRPVLLSHGLVGRRRIYHALPRVVLSGLQQQDNSHRTSEPRHAFGSGCHDWLPHLAVSHGVGVQQR</sequence>
<evidence type="ECO:0000313" key="2">
    <source>
        <dbReference type="Proteomes" id="UP000613401"/>
    </source>
</evidence>
<reference evidence="1" key="2">
    <citation type="submission" date="2020-03" db="EMBL/GenBank/DDBJ databases">
        <authorList>
            <person name="Fu F.-F."/>
            <person name="Chen J."/>
        </authorList>
    </citation>
    <scope>NUCLEOTIDE SEQUENCE</scope>
    <source>
        <strain evidence="1">Lc1</strain>
    </source>
</reference>
<comment type="caution">
    <text evidence="1">The sequence shown here is derived from an EMBL/GenBank/DDBJ whole genome shotgun (WGS) entry which is preliminary data.</text>
</comment>
<evidence type="ECO:0000313" key="1">
    <source>
        <dbReference type="EMBL" id="KAF3798214.1"/>
    </source>
</evidence>
<dbReference type="RefSeq" id="XP_045257374.1">
    <property type="nucleotide sequence ID" value="XM_045410483.1"/>
</dbReference>